<evidence type="ECO:0000256" key="2">
    <source>
        <dbReference type="ARBA" id="ARBA00029447"/>
    </source>
</evidence>
<keyword evidence="5" id="KW-1133">Transmembrane helix</keyword>
<evidence type="ECO:0000256" key="5">
    <source>
        <dbReference type="SAM" id="Phobius"/>
    </source>
</evidence>
<accession>A0ABS1HGW1</accession>
<dbReference type="CDD" id="cd19410">
    <property type="entry name" value="HK9-like_sensor"/>
    <property type="match status" value="2"/>
</dbReference>
<dbReference type="SUPFAM" id="SSF58104">
    <property type="entry name" value="Methyl-accepting chemotaxis protein (MCP) signaling domain"/>
    <property type="match status" value="1"/>
</dbReference>
<feature type="domain" description="Methyl-accepting transducer" evidence="6">
    <location>
        <begin position="374"/>
        <end position="596"/>
    </location>
</feature>
<feature type="compositionally biased region" description="Polar residues" evidence="4">
    <location>
        <begin position="635"/>
        <end position="646"/>
    </location>
</feature>
<dbReference type="Pfam" id="PF00015">
    <property type="entry name" value="MCPsignal"/>
    <property type="match status" value="1"/>
</dbReference>
<protein>
    <submittedName>
        <fullName evidence="7">CHASE3 domain-containing protein</fullName>
    </submittedName>
</protein>
<sequence>MKLKLRNQLILPSAIGLVLMVIISTVVFSNLNTLLSNSGWVEHTYKVIANADEVMAYMVDQETGMRGFAVSGDEEFLDPYKSGGTNFSTAIKELQETVNDNPTQVQRLRQIEQLAASWRSDVAEKYIDLRRNIKDGEDERQRMFELIESGVGKRNMDNLRALVARSSMIAQAKDKIILDMVNMETGLRGFMLNSKEEFLEPYNEGKAMIENDFIAFSAPASVKSAARNWINDYAERAIAINREAMKTAEMSQLYAEFAKKEGKKYMDEIRSLIKTFSSEEESLLVVRREASESTASTTKNLLIFITIAAIIISILIVLYVSGKVLKDIGGEPDEVARITEQVSNGDLSFDYNLDAGSSGIYKAIINMSTKLKDIIGSVVEASEQMAASSNTLRENSVAISSGVSEQAASAEEVSSSMEEMAANIQQNTENANKTSQMSNKASTSIEEVAVASEDSMAAVRDIYSKINIVVEIAEKTDLLAINAAVEAARAGDEGRGFAVVAAEVRKLAERSQNAASEIVALAENGLKLTEESTSKLKAIVPDIQQTSQLVNEIASASMEQETGANQVNSAIQELNNVTQQNASSSEEMSSSSEELASLANDLKDVTSFFKIEKHGQIRRNTLRKPTAIQKPASFKHSNGNGHSNGSLIDLGNVNESLEDYENI</sequence>
<keyword evidence="5" id="KW-0472">Membrane</keyword>
<dbReference type="PANTHER" id="PTHR43531">
    <property type="entry name" value="PROTEIN ICFG"/>
    <property type="match status" value="1"/>
</dbReference>
<dbReference type="InterPro" id="IPR007891">
    <property type="entry name" value="CHASE3"/>
</dbReference>
<dbReference type="PANTHER" id="PTHR43531:SF11">
    <property type="entry name" value="METHYL-ACCEPTING CHEMOTAXIS PROTEIN 3"/>
    <property type="match status" value="1"/>
</dbReference>
<dbReference type="EMBL" id="JAENRR010000009">
    <property type="protein sequence ID" value="MBK3516884.1"/>
    <property type="molecule type" value="Genomic_DNA"/>
</dbReference>
<comment type="caution">
    <text evidence="7">The sequence shown here is derived from an EMBL/GenBank/DDBJ whole genome shotgun (WGS) entry which is preliminary data.</text>
</comment>
<feature type="region of interest" description="Disordered" evidence="4">
    <location>
        <begin position="620"/>
        <end position="650"/>
    </location>
</feature>
<gene>
    <name evidence="7" type="ORF">JIV24_05990</name>
</gene>
<organism evidence="7 8">
    <name type="scientific">Carboxylicivirga marina</name>
    <dbReference type="NCBI Taxonomy" id="2800988"/>
    <lineage>
        <taxon>Bacteria</taxon>
        <taxon>Pseudomonadati</taxon>
        <taxon>Bacteroidota</taxon>
        <taxon>Bacteroidia</taxon>
        <taxon>Marinilabiliales</taxon>
        <taxon>Marinilabiliaceae</taxon>
        <taxon>Carboxylicivirga</taxon>
    </lineage>
</organism>
<dbReference type="InterPro" id="IPR004089">
    <property type="entry name" value="MCPsignal_dom"/>
</dbReference>
<keyword evidence="1" id="KW-0145">Chemotaxis</keyword>
<dbReference type="Proteomes" id="UP000605676">
    <property type="component" value="Unassembled WGS sequence"/>
</dbReference>
<keyword evidence="5" id="KW-0812">Transmembrane</keyword>
<keyword evidence="8" id="KW-1185">Reference proteome</keyword>
<evidence type="ECO:0000256" key="3">
    <source>
        <dbReference type="PROSITE-ProRule" id="PRU00284"/>
    </source>
</evidence>
<feature type="transmembrane region" description="Helical" evidence="5">
    <location>
        <begin position="9"/>
        <end position="28"/>
    </location>
</feature>
<dbReference type="Gene3D" id="1.10.287.950">
    <property type="entry name" value="Methyl-accepting chemotaxis protein"/>
    <property type="match status" value="1"/>
</dbReference>
<name>A0ABS1HGW1_9BACT</name>
<dbReference type="RefSeq" id="WP_200464107.1">
    <property type="nucleotide sequence ID" value="NZ_JAENRR010000009.1"/>
</dbReference>
<evidence type="ECO:0000256" key="1">
    <source>
        <dbReference type="ARBA" id="ARBA00022500"/>
    </source>
</evidence>
<comment type="similarity">
    <text evidence="2">Belongs to the methyl-accepting chemotaxis (MCP) protein family.</text>
</comment>
<dbReference type="SMART" id="SM00283">
    <property type="entry name" value="MA"/>
    <property type="match status" value="1"/>
</dbReference>
<evidence type="ECO:0000313" key="8">
    <source>
        <dbReference type="Proteomes" id="UP000605676"/>
    </source>
</evidence>
<feature type="transmembrane region" description="Helical" evidence="5">
    <location>
        <begin position="301"/>
        <end position="320"/>
    </location>
</feature>
<keyword evidence="3" id="KW-0807">Transducer</keyword>
<dbReference type="Pfam" id="PF05227">
    <property type="entry name" value="CHASE3"/>
    <property type="match status" value="1"/>
</dbReference>
<dbReference type="InterPro" id="IPR051310">
    <property type="entry name" value="MCP_chemotaxis"/>
</dbReference>
<proteinExistence type="inferred from homology"/>
<dbReference type="PROSITE" id="PS50111">
    <property type="entry name" value="CHEMOTAXIS_TRANSDUC_2"/>
    <property type="match status" value="1"/>
</dbReference>
<reference evidence="7 8" key="1">
    <citation type="submission" date="2021-01" db="EMBL/GenBank/DDBJ databases">
        <title>Carboxyliciviraga sp.nov., isolated from coastal sediments.</title>
        <authorList>
            <person name="Lu D."/>
            <person name="Zhang T."/>
        </authorList>
    </citation>
    <scope>NUCLEOTIDE SEQUENCE [LARGE SCALE GENOMIC DNA]</scope>
    <source>
        <strain evidence="7 8">N1Y132</strain>
    </source>
</reference>
<evidence type="ECO:0000259" key="6">
    <source>
        <dbReference type="PROSITE" id="PS50111"/>
    </source>
</evidence>
<evidence type="ECO:0000313" key="7">
    <source>
        <dbReference type="EMBL" id="MBK3516884.1"/>
    </source>
</evidence>
<evidence type="ECO:0000256" key="4">
    <source>
        <dbReference type="SAM" id="MobiDB-lite"/>
    </source>
</evidence>